<dbReference type="Pfam" id="PF00076">
    <property type="entry name" value="RRM_1"/>
    <property type="match status" value="1"/>
</dbReference>
<dbReference type="GO" id="GO:0003723">
    <property type="term" value="F:RNA binding"/>
    <property type="evidence" value="ECO:0007669"/>
    <property type="project" value="UniProtKB-UniRule"/>
</dbReference>
<dbReference type="Proteomes" id="UP000193411">
    <property type="component" value="Unassembled WGS sequence"/>
</dbReference>
<reference evidence="3 4" key="1">
    <citation type="submission" date="2016-07" db="EMBL/GenBank/DDBJ databases">
        <title>Pervasive Adenine N6-methylation of Active Genes in Fungi.</title>
        <authorList>
            <consortium name="DOE Joint Genome Institute"/>
            <person name="Mondo S.J."/>
            <person name="Dannebaum R.O."/>
            <person name="Kuo R.C."/>
            <person name="Labutti K."/>
            <person name="Haridas S."/>
            <person name="Kuo A."/>
            <person name="Salamov A."/>
            <person name="Ahrendt S.R."/>
            <person name="Lipzen A."/>
            <person name="Sullivan W."/>
            <person name="Andreopoulos W.B."/>
            <person name="Clum A."/>
            <person name="Lindquist E."/>
            <person name="Daum C."/>
            <person name="Ramamoorthy G.K."/>
            <person name="Gryganskyi A."/>
            <person name="Culley D."/>
            <person name="Magnuson J.K."/>
            <person name="James T.Y."/>
            <person name="O'Malley M.A."/>
            <person name="Stajich J.E."/>
            <person name="Spatafora J.W."/>
            <person name="Visel A."/>
            <person name="Grigoriev I.V."/>
        </authorList>
    </citation>
    <scope>NUCLEOTIDE SEQUENCE [LARGE SCALE GENOMIC DNA]</scope>
    <source>
        <strain evidence="3 4">PL171</strain>
    </source>
</reference>
<feature type="non-terminal residue" evidence="3">
    <location>
        <position position="1"/>
    </location>
</feature>
<dbReference type="STRING" id="765915.A0A1Y2I110"/>
<dbReference type="OrthoDB" id="2017782at2759"/>
<name>A0A1Y2I110_9FUNG</name>
<dbReference type="Gene3D" id="3.30.70.330">
    <property type="match status" value="1"/>
</dbReference>
<comment type="caution">
    <text evidence="3">The sequence shown here is derived from an EMBL/GenBank/DDBJ whole genome shotgun (WGS) entry which is preliminary data.</text>
</comment>
<keyword evidence="4" id="KW-1185">Reference proteome</keyword>
<dbReference type="EMBL" id="MCFL01000003">
    <property type="protein sequence ID" value="ORZ40556.1"/>
    <property type="molecule type" value="Genomic_DNA"/>
</dbReference>
<dbReference type="CDD" id="cd00590">
    <property type="entry name" value="RRM_SF"/>
    <property type="match status" value="1"/>
</dbReference>
<dbReference type="InterPro" id="IPR012677">
    <property type="entry name" value="Nucleotide-bd_a/b_plait_sf"/>
</dbReference>
<gene>
    <name evidence="3" type="ORF">BCR44DRAFT_1383654</name>
</gene>
<dbReference type="GO" id="GO:0000288">
    <property type="term" value="P:nuclear-transcribed mRNA catabolic process, deadenylation-dependent decay"/>
    <property type="evidence" value="ECO:0007669"/>
    <property type="project" value="TreeGrafter"/>
</dbReference>
<protein>
    <recommendedName>
        <fullName evidence="2">RRM domain-containing protein</fullName>
    </recommendedName>
</protein>
<evidence type="ECO:0000313" key="4">
    <source>
        <dbReference type="Proteomes" id="UP000193411"/>
    </source>
</evidence>
<dbReference type="PANTHER" id="PTHR47093:SF1">
    <property type="entry name" value="PROTEIN JSN1-RELATED"/>
    <property type="match status" value="1"/>
</dbReference>
<feature type="domain" description="RRM" evidence="2">
    <location>
        <begin position="5"/>
        <end position="77"/>
    </location>
</feature>
<dbReference type="InterPro" id="IPR035979">
    <property type="entry name" value="RBD_domain_sf"/>
</dbReference>
<dbReference type="PROSITE" id="PS50102">
    <property type="entry name" value="RRM"/>
    <property type="match status" value="1"/>
</dbReference>
<evidence type="ECO:0000313" key="3">
    <source>
        <dbReference type="EMBL" id="ORZ40556.1"/>
    </source>
</evidence>
<dbReference type="PANTHER" id="PTHR47093">
    <property type="entry name" value="PROTEIN JSN1-RELATED"/>
    <property type="match status" value="1"/>
</dbReference>
<evidence type="ECO:0000259" key="2">
    <source>
        <dbReference type="PROSITE" id="PS50102"/>
    </source>
</evidence>
<sequence>NTPSRALWIGNLPPNFTVQQLSAMFSPFGPIESCRILTHKNCGFVNYVREPDSVHARRVMHGRDVGGFHVRIGFARVP</sequence>
<dbReference type="InterPro" id="IPR000504">
    <property type="entry name" value="RRM_dom"/>
</dbReference>
<dbReference type="SUPFAM" id="SSF54928">
    <property type="entry name" value="RNA-binding domain, RBD"/>
    <property type="match status" value="1"/>
</dbReference>
<organism evidence="3 4">
    <name type="scientific">Catenaria anguillulae PL171</name>
    <dbReference type="NCBI Taxonomy" id="765915"/>
    <lineage>
        <taxon>Eukaryota</taxon>
        <taxon>Fungi</taxon>
        <taxon>Fungi incertae sedis</taxon>
        <taxon>Blastocladiomycota</taxon>
        <taxon>Blastocladiomycetes</taxon>
        <taxon>Blastocladiales</taxon>
        <taxon>Catenariaceae</taxon>
        <taxon>Catenaria</taxon>
    </lineage>
</organism>
<dbReference type="InterPro" id="IPR052645">
    <property type="entry name" value="Pumilio_domain_protein"/>
</dbReference>
<accession>A0A1Y2I110</accession>
<proteinExistence type="predicted"/>
<keyword evidence="1" id="KW-0694">RNA-binding</keyword>
<feature type="non-terminal residue" evidence="3">
    <location>
        <position position="78"/>
    </location>
</feature>
<dbReference type="SMART" id="SM00360">
    <property type="entry name" value="RRM"/>
    <property type="match status" value="1"/>
</dbReference>
<dbReference type="AlphaFoldDB" id="A0A1Y2I110"/>
<evidence type="ECO:0000256" key="1">
    <source>
        <dbReference type="PROSITE-ProRule" id="PRU00176"/>
    </source>
</evidence>